<dbReference type="STRING" id="100225.SAMN05421595_2739"/>
<dbReference type="InterPro" id="IPR051313">
    <property type="entry name" value="Bact_iron-sidero_bind"/>
</dbReference>
<dbReference type="OrthoDB" id="9797850at2"/>
<gene>
    <name evidence="7" type="ORF">AUCHE_09_00740</name>
</gene>
<sequence>MRHHPAPRQPQLRTATTILLTVALAVGAAGCAASSTTKDAGQGRSAAAGSKDTAYPLTLSTFDFQHRKKEITVKETPKKVLVEGHNNIEIMLALGLADKIATAAPTSAPVREDLAEKWAGVKKAQAFPSKEEAIALRPDLILGWYGAFQEKKWGDVGFWHDRGINTYMSLNSYAQGPKVPQKVDFEYEDILNIGKIFDKQREAEKIVADMKGALDQVKKTQEKEPTRQGVAVLEAVSGQFRVYGKTSLAGSIAASAGVKLAVGESDDKKQVGAEQLIEADPEHIFMVFYGADADAATKAVNTVLEDPALAGLQAVKAKKVHPVALSSIYCSGLRTKDGIDTFTKALSA</sequence>
<evidence type="ECO:0000256" key="2">
    <source>
        <dbReference type="ARBA" id="ARBA00008814"/>
    </source>
</evidence>
<proteinExistence type="inferred from homology"/>
<comment type="caution">
    <text evidence="7">The sequence shown here is derived from an EMBL/GenBank/DDBJ whole genome shotgun (WGS) entry which is preliminary data.</text>
</comment>
<keyword evidence="8" id="KW-1185">Reference proteome</keyword>
<dbReference type="Gene3D" id="3.40.50.1980">
    <property type="entry name" value="Nitrogenase molybdenum iron protein domain"/>
    <property type="match status" value="2"/>
</dbReference>
<dbReference type="AlphaFoldDB" id="K6VP14"/>
<evidence type="ECO:0000256" key="1">
    <source>
        <dbReference type="ARBA" id="ARBA00004196"/>
    </source>
</evidence>
<evidence type="ECO:0000259" key="6">
    <source>
        <dbReference type="PROSITE" id="PS50983"/>
    </source>
</evidence>
<dbReference type="eggNOG" id="COG0614">
    <property type="taxonomic scope" value="Bacteria"/>
</dbReference>
<evidence type="ECO:0000256" key="3">
    <source>
        <dbReference type="ARBA" id="ARBA00022448"/>
    </source>
</evidence>
<dbReference type="Pfam" id="PF01497">
    <property type="entry name" value="Peripla_BP_2"/>
    <property type="match status" value="1"/>
</dbReference>
<dbReference type="PROSITE" id="PS51257">
    <property type="entry name" value="PROKAR_LIPOPROTEIN"/>
    <property type="match status" value="1"/>
</dbReference>
<keyword evidence="3" id="KW-0813">Transport</keyword>
<feature type="signal peptide" evidence="5">
    <location>
        <begin position="1"/>
        <end position="28"/>
    </location>
</feature>
<dbReference type="InterPro" id="IPR002491">
    <property type="entry name" value="ABC_transptr_periplasmic_BD"/>
</dbReference>
<name>K6VP14_9MICO</name>
<evidence type="ECO:0000313" key="8">
    <source>
        <dbReference type="Proteomes" id="UP000008495"/>
    </source>
</evidence>
<dbReference type="PANTHER" id="PTHR30532:SF1">
    <property type="entry name" value="IRON(3+)-HYDROXAMATE-BINDING PROTEIN FHUD"/>
    <property type="match status" value="1"/>
</dbReference>
<protein>
    <submittedName>
        <fullName evidence="7">Putative ABC transporter substrate-binding protein</fullName>
    </submittedName>
</protein>
<accession>K6VP14</accession>
<dbReference type="SUPFAM" id="SSF53807">
    <property type="entry name" value="Helical backbone' metal receptor"/>
    <property type="match status" value="1"/>
</dbReference>
<keyword evidence="4 5" id="KW-0732">Signal</keyword>
<evidence type="ECO:0000256" key="4">
    <source>
        <dbReference type="ARBA" id="ARBA00022729"/>
    </source>
</evidence>
<comment type="subcellular location">
    <subcellularLocation>
        <location evidence="1">Cell envelope</location>
    </subcellularLocation>
</comment>
<dbReference type="PROSITE" id="PS50983">
    <property type="entry name" value="FE_B12_PBP"/>
    <property type="match status" value="1"/>
</dbReference>
<evidence type="ECO:0000313" key="7">
    <source>
        <dbReference type="EMBL" id="GAB78469.1"/>
    </source>
</evidence>
<dbReference type="RefSeq" id="WP_006503224.1">
    <property type="nucleotide sequence ID" value="NZ_BAGZ01000009.1"/>
</dbReference>
<dbReference type="GO" id="GO:0030288">
    <property type="term" value="C:outer membrane-bounded periplasmic space"/>
    <property type="evidence" value="ECO:0007669"/>
    <property type="project" value="TreeGrafter"/>
</dbReference>
<feature type="domain" description="Fe/B12 periplasmic-binding" evidence="6">
    <location>
        <begin position="79"/>
        <end position="348"/>
    </location>
</feature>
<dbReference type="Proteomes" id="UP000008495">
    <property type="component" value="Unassembled WGS sequence"/>
</dbReference>
<reference evidence="7 8" key="1">
    <citation type="submission" date="2012-08" db="EMBL/GenBank/DDBJ databases">
        <title>Whole genome shotgun sequence of Austwickia chelonae NBRC 105200.</title>
        <authorList>
            <person name="Yoshida I."/>
            <person name="Hosoyama A."/>
            <person name="Tsuchikane K."/>
            <person name="Katsumata H."/>
            <person name="Ando Y."/>
            <person name="Ohji S."/>
            <person name="Hamada M."/>
            <person name="Tamura T."/>
            <person name="Yamazoe A."/>
            <person name="Yamazaki S."/>
            <person name="Fujita N."/>
        </authorList>
    </citation>
    <scope>NUCLEOTIDE SEQUENCE [LARGE SCALE GENOMIC DNA]</scope>
    <source>
        <strain evidence="7 8">NBRC 105200</strain>
    </source>
</reference>
<dbReference type="EMBL" id="BAGZ01000009">
    <property type="protein sequence ID" value="GAB78469.1"/>
    <property type="molecule type" value="Genomic_DNA"/>
</dbReference>
<dbReference type="GO" id="GO:1901678">
    <property type="term" value="P:iron coordination entity transport"/>
    <property type="evidence" value="ECO:0007669"/>
    <property type="project" value="UniProtKB-ARBA"/>
</dbReference>
<evidence type="ECO:0000256" key="5">
    <source>
        <dbReference type="SAM" id="SignalP"/>
    </source>
</evidence>
<feature type="chain" id="PRO_5038813158" evidence="5">
    <location>
        <begin position="29"/>
        <end position="348"/>
    </location>
</feature>
<organism evidence="7 8">
    <name type="scientific">Austwickia chelonae NBRC 105200</name>
    <dbReference type="NCBI Taxonomy" id="1184607"/>
    <lineage>
        <taxon>Bacteria</taxon>
        <taxon>Bacillati</taxon>
        <taxon>Actinomycetota</taxon>
        <taxon>Actinomycetes</taxon>
        <taxon>Micrococcales</taxon>
        <taxon>Dermatophilaceae</taxon>
        <taxon>Austwickia</taxon>
    </lineage>
</organism>
<comment type="similarity">
    <text evidence="2">Belongs to the bacterial solute-binding protein 8 family.</text>
</comment>
<dbReference type="PANTHER" id="PTHR30532">
    <property type="entry name" value="IRON III DICITRATE-BINDING PERIPLASMIC PROTEIN"/>
    <property type="match status" value="1"/>
</dbReference>